<reference evidence="1 2" key="1">
    <citation type="submission" date="2016-07" db="EMBL/GenBank/DDBJ databases">
        <title>Pervasive Adenine N6-methylation of Active Genes in Fungi.</title>
        <authorList>
            <consortium name="DOE Joint Genome Institute"/>
            <person name="Mondo S.J."/>
            <person name="Dannebaum R.O."/>
            <person name="Kuo R.C."/>
            <person name="Labutti K."/>
            <person name="Haridas S."/>
            <person name="Kuo A."/>
            <person name="Salamov A."/>
            <person name="Ahrendt S.R."/>
            <person name="Lipzen A."/>
            <person name="Sullivan W."/>
            <person name="Andreopoulos W.B."/>
            <person name="Clum A."/>
            <person name="Lindquist E."/>
            <person name="Daum C."/>
            <person name="Ramamoorthy G.K."/>
            <person name="Gryganskyi A."/>
            <person name="Culley D."/>
            <person name="Magnuson J.K."/>
            <person name="James T.Y."/>
            <person name="O'Malley M.A."/>
            <person name="Stajich J.E."/>
            <person name="Spatafora J.W."/>
            <person name="Visel A."/>
            <person name="Grigoriev I.V."/>
        </authorList>
    </citation>
    <scope>NUCLEOTIDE SEQUENCE [LARGE SCALE GENOMIC DNA]</scope>
    <source>
        <strain evidence="1 2">CBS 115471</strain>
    </source>
</reference>
<proteinExistence type="predicted"/>
<accession>A0A1Y1Z705</accession>
<dbReference type="OrthoDB" id="3796957at2759"/>
<evidence type="ECO:0008006" key="3">
    <source>
        <dbReference type="Google" id="ProtNLM"/>
    </source>
</evidence>
<comment type="caution">
    <text evidence="1">The sequence shown here is derived from an EMBL/GenBank/DDBJ whole genome shotgun (WGS) entry which is preliminary data.</text>
</comment>
<organism evidence="1 2">
    <name type="scientific">Clohesyomyces aquaticus</name>
    <dbReference type="NCBI Taxonomy" id="1231657"/>
    <lineage>
        <taxon>Eukaryota</taxon>
        <taxon>Fungi</taxon>
        <taxon>Dikarya</taxon>
        <taxon>Ascomycota</taxon>
        <taxon>Pezizomycotina</taxon>
        <taxon>Dothideomycetes</taxon>
        <taxon>Pleosporomycetidae</taxon>
        <taxon>Pleosporales</taxon>
        <taxon>Lindgomycetaceae</taxon>
        <taxon>Clohesyomyces</taxon>
    </lineage>
</organism>
<evidence type="ECO:0000313" key="1">
    <source>
        <dbReference type="EMBL" id="ORY06033.1"/>
    </source>
</evidence>
<evidence type="ECO:0000313" key="2">
    <source>
        <dbReference type="Proteomes" id="UP000193144"/>
    </source>
</evidence>
<name>A0A1Y1Z705_9PLEO</name>
<dbReference type="EMBL" id="MCFA01000120">
    <property type="protein sequence ID" value="ORY06033.1"/>
    <property type="molecule type" value="Genomic_DNA"/>
</dbReference>
<dbReference type="STRING" id="1231657.A0A1Y1Z705"/>
<gene>
    <name evidence="1" type="ORF">BCR34DRAFT_41658</name>
</gene>
<dbReference type="AlphaFoldDB" id="A0A1Y1Z705"/>
<sequence>MDPVGFVASILTLLAAAGATTEFVYNALLDIRDAPDDIRSHAIKLRCVHQSISGLMRLYRDRTLDPELQLDPFLKKHLTLFLHETSDIETRLKKSSDMLSGTKRQYVKERLSWLSTDRRLHKFYDNLDIYLKIFETEALTTSLFVFPLVKCRPLINTYQKTVVLSLSAPACPTVRNTVRLA</sequence>
<protein>
    <recommendedName>
        <fullName evidence="3">Fungal N-terminal domain-containing protein</fullName>
    </recommendedName>
</protein>
<keyword evidence="2" id="KW-1185">Reference proteome</keyword>
<dbReference type="Proteomes" id="UP000193144">
    <property type="component" value="Unassembled WGS sequence"/>
</dbReference>